<evidence type="ECO:0000313" key="10">
    <source>
        <dbReference type="EMBL" id="OCT50831.1"/>
    </source>
</evidence>
<feature type="transmembrane region" description="Helical" evidence="8">
    <location>
        <begin position="244"/>
        <end position="262"/>
    </location>
</feature>
<dbReference type="InterPro" id="IPR005828">
    <property type="entry name" value="MFS_sugar_transport-like"/>
</dbReference>
<comment type="similarity">
    <text evidence="2 7">Belongs to the major facilitator superfamily. Sugar transporter (TC 2.A.1.1) family.</text>
</comment>
<dbReference type="GO" id="GO:0016020">
    <property type="term" value="C:membrane"/>
    <property type="evidence" value="ECO:0007669"/>
    <property type="project" value="UniProtKB-SubCell"/>
</dbReference>
<evidence type="ECO:0000256" key="6">
    <source>
        <dbReference type="ARBA" id="ARBA00023136"/>
    </source>
</evidence>
<reference evidence="11" key="1">
    <citation type="submission" date="2015-07" db="EMBL/GenBank/DDBJ databases">
        <authorList>
            <person name="Teixeira M.M."/>
            <person name="Souza R.C."/>
            <person name="Almeida L.G."/>
            <person name="Vicente V.A."/>
            <person name="de Hoog S."/>
            <person name="Bocca A.L."/>
            <person name="de Almeida S.R."/>
            <person name="Vasconcelos A.T."/>
            <person name="Felipe M.S."/>
        </authorList>
    </citation>
    <scope>NUCLEOTIDE SEQUENCE [LARGE SCALE GENOMIC DNA]</scope>
    <source>
        <strain evidence="11">KSF</strain>
    </source>
</reference>
<evidence type="ECO:0000256" key="1">
    <source>
        <dbReference type="ARBA" id="ARBA00004141"/>
    </source>
</evidence>
<keyword evidence="5 8" id="KW-1133">Transmembrane helix</keyword>
<dbReference type="EMBL" id="LGRB01000009">
    <property type="protein sequence ID" value="OCT50831.1"/>
    <property type="molecule type" value="Genomic_DNA"/>
</dbReference>
<evidence type="ECO:0000256" key="8">
    <source>
        <dbReference type="SAM" id="Phobius"/>
    </source>
</evidence>
<protein>
    <submittedName>
        <fullName evidence="10">Arabinose-proton symporter</fullName>
    </submittedName>
</protein>
<dbReference type="SUPFAM" id="SSF103473">
    <property type="entry name" value="MFS general substrate transporter"/>
    <property type="match status" value="1"/>
</dbReference>
<dbReference type="FunFam" id="1.20.1250.20:FF:000474">
    <property type="entry name" value="Sugar transporter, putative"/>
    <property type="match status" value="1"/>
</dbReference>
<dbReference type="Proteomes" id="UP000094526">
    <property type="component" value="Unassembled WGS sequence"/>
</dbReference>
<proteinExistence type="inferred from homology"/>
<name>A0A1C1CQT8_9EURO</name>
<keyword evidence="11" id="KW-1185">Reference proteome</keyword>
<evidence type="ECO:0000256" key="5">
    <source>
        <dbReference type="ARBA" id="ARBA00022989"/>
    </source>
</evidence>
<dbReference type="InterPro" id="IPR050814">
    <property type="entry name" value="Myo-inositol_Transporter"/>
</dbReference>
<feature type="transmembrane region" description="Helical" evidence="8">
    <location>
        <begin position="48"/>
        <end position="68"/>
    </location>
</feature>
<dbReference type="PANTHER" id="PTHR48020">
    <property type="entry name" value="PROTON MYO-INOSITOL COTRANSPORTER"/>
    <property type="match status" value="1"/>
</dbReference>
<dbReference type="PRINTS" id="PR00171">
    <property type="entry name" value="SUGRTRNSPORT"/>
</dbReference>
<dbReference type="PROSITE" id="PS50850">
    <property type="entry name" value="MFS"/>
    <property type="match status" value="1"/>
</dbReference>
<evidence type="ECO:0000256" key="3">
    <source>
        <dbReference type="ARBA" id="ARBA00022448"/>
    </source>
</evidence>
<feature type="transmembrane region" description="Helical" evidence="8">
    <location>
        <begin position="337"/>
        <end position="357"/>
    </location>
</feature>
<dbReference type="VEuPathDB" id="FungiDB:CLCR_08362"/>
<keyword evidence="3 7" id="KW-0813">Transport</keyword>
<dbReference type="eggNOG" id="KOG0254">
    <property type="taxonomic scope" value="Eukaryota"/>
</dbReference>
<dbReference type="PANTHER" id="PTHR48020:SF4">
    <property type="entry name" value="SYMPORT, PUTATIVE (AFU_ORTHOLOGUE AFUA_3G11790)-RELATED"/>
    <property type="match status" value="1"/>
</dbReference>
<dbReference type="PROSITE" id="PS00217">
    <property type="entry name" value="SUGAR_TRANSPORT_2"/>
    <property type="match status" value="1"/>
</dbReference>
<dbReference type="InterPro" id="IPR020846">
    <property type="entry name" value="MFS_dom"/>
</dbReference>
<comment type="caution">
    <text evidence="10">The sequence shown here is derived from an EMBL/GenBank/DDBJ whole genome shotgun (WGS) entry which is preliminary data.</text>
</comment>
<feature type="transmembrane region" description="Helical" evidence="8">
    <location>
        <begin position="297"/>
        <end position="316"/>
    </location>
</feature>
<dbReference type="NCBIfam" id="TIGR00879">
    <property type="entry name" value="SP"/>
    <property type="match status" value="1"/>
</dbReference>
<feature type="transmembrane region" description="Helical" evidence="8">
    <location>
        <begin position="202"/>
        <end position="224"/>
    </location>
</feature>
<dbReference type="InterPro" id="IPR005829">
    <property type="entry name" value="Sugar_transporter_CS"/>
</dbReference>
<feature type="transmembrane region" description="Helical" evidence="8">
    <location>
        <begin position="109"/>
        <end position="132"/>
    </location>
</feature>
<dbReference type="Gene3D" id="1.20.1250.20">
    <property type="entry name" value="MFS general substrate transporter like domains"/>
    <property type="match status" value="1"/>
</dbReference>
<feature type="transmembrane region" description="Helical" evidence="8">
    <location>
        <begin position="269"/>
        <end position="291"/>
    </location>
</feature>
<accession>A0A1C1CQT8</accession>
<dbReference type="OrthoDB" id="5290825at2759"/>
<dbReference type="AlphaFoldDB" id="A0A1C1CQT8"/>
<dbReference type="GO" id="GO:0015791">
    <property type="term" value="P:polyol transmembrane transport"/>
    <property type="evidence" value="ECO:0007669"/>
    <property type="project" value="UniProtKB-ARBA"/>
</dbReference>
<feature type="domain" description="Major facilitator superfamily (MFS) profile" evidence="9">
    <location>
        <begin position="1"/>
        <end position="392"/>
    </location>
</feature>
<organism evidence="10 11">
    <name type="scientific">Cladophialophora carrionii</name>
    <dbReference type="NCBI Taxonomy" id="86049"/>
    <lineage>
        <taxon>Eukaryota</taxon>
        <taxon>Fungi</taxon>
        <taxon>Dikarya</taxon>
        <taxon>Ascomycota</taxon>
        <taxon>Pezizomycotina</taxon>
        <taxon>Eurotiomycetes</taxon>
        <taxon>Chaetothyriomycetidae</taxon>
        <taxon>Chaetothyriales</taxon>
        <taxon>Herpotrichiellaceae</taxon>
        <taxon>Cladophialophora</taxon>
    </lineage>
</organism>
<gene>
    <name evidence="10" type="primary">araE</name>
    <name evidence="10" type="ORF">CLCR_08362</name>
</gene>
<evidence type="ECO:0000313" key="11">
    <source>
        <dbReference type="Proteomes" id="UP000094526"/>
    </source>
</evidence>
<dbReference type="InterPro" id="IPR036259">
    <property type="entry name" value="MFS_trans_sf"/>
</dbReference>
<sequence length="488" mass="54757">MLTYISGCWCSDPLNNYFGRRGTIFVSAVFCFLSPIGSAVAQTWDQLLVTRLLLGIGMGCKGSTVPIFSAENAPAAVRGGLVMSWQMWTAFGIFLGTCANLAVKDTGAISWRLQFGSAFIPAVPLLVGIYFCPESPRWYIKKGKYRNAFASLKRLRNTELQAARDLYYIFAQLRMEAALVERQTNYVTRFIQLFTIPRVRRATLASFTVMIAQQMCGINIIAFYSSTVFSEAGASVTESLLASWGFGLVNFVFAWPAIWTIDTFGRRSLLLFTFPQMAWTLLAAGLCYLIPDSSTAHLGLVALFIYLDQFAAFYSPGEGPVPFTYSAEVFPLSHREVGMAWAVATCLFWAAVLSITFPRMLAAMTPTGAFGFYAGLNIIALVMIFLWLPETKQRTLVTSRTLELNEELDYIFAIPTRTFMKHQCFKVLPWWIKTTIFRRKIGPCPSLWSFDGHVDNDREFVETIRKQSEAQAGGRRRSSVADRIANRF</sequence>
<feature type="transmembrane region" description="Helical" evidence="8">
    <location>
        <begin position="80"/>
        <end position="103"/>
    </location>
</feature>
<comment type="subcellular location">
    <subcellularLocation>
        <location evidence="1">Membrane</location>
        <topology evidence="1">Multi-pass membrane protein</topology>
    </subcellularLocation>
</comment>
<feature type="transmembrane region" description="Helical" evidence="8">
    <location>
        <begin position="24"/>
        <end position="42"/>
    </location>
</feature>
<dbReference type="GO" id="GO:0015798">
    <property type="term" value="P:myo-inositol transport"/>
    <property type="evidence" value="ECO:0007669"/>
    <property type="project" value="UniProtKB-ARBA"/>
</dbReference>
<keyword evidence="4 8" id="KW-0812">Transmembrane</keyword>
<keyword evidence="6 8" id="KW-0472">Membrane</keyword>
<dbReference type="VEuPathDB" id="FungiDB:G647_09476"/>
<feature type="transmembrane region" description="Helical" evidence="8">
    <location>
        <begin position="369"/>
        <end position="388"/>
    </location>
</feature>
<evidence type="ECO:0000256" key="4">
    <source>
        <dbReference type="ARBA" id="ARBA00022692"/>
    </source>
</evidence>
<evidence type="ECO:0000259" key="9">
    <source>
        <dbReference type="PROSITE" id="PS50850"/>
    </source>
</evidence>
<evidence type="ECO:0000256" key="2">
    <source>
        <dbReference type="ARBA" id="ARBA00010992"/>
    </source>
</evidence>
<dbReference type="InterPro" id="IPR003663">
    <property type="entry name" value="Sugar/inositol_transpt"/>
</dbReference>
<dbReference type="Pfam" id="PF00083">
    <property type="entry name" value="Sugar_tr"/>
    <property type="match status" value="1"/>
</dbReference>
<evidence type="ECO:0000256" key="7">
    <source>
        <dbReference type="RuleBase" id="RU003346"/>
    </source>
</evidence>
<dbReference type="GO" id="GO:0022857">
    <property type="term" value="F:transmembrane transporter activity"/>
    <property type="evidence" value="ECO:0007669"/>
    <property type="project" value="InterPro"/>
</dbReference>